<accession>A0A1H8TSV3</accession>
<dbReference type="STRING" id="310780.SAMN05216267_10582"/>
<keyword evidence="3" id="KW-0378">Hydrolase</keyword>
<evidence type="ECO:0000256" key="1">
    <source>
        <dbReference type="SAM" id="MobiDB-lite"/>
    </source>
</evidence>
<dbReference type="SUPFAM" id="SSF53474">
    <property type="entry name" value="alpha/beta-Hydrolases"/>
    <property type="match status" value="1"/>
</dbReference>
<protein>
    <submittedName>
        <fullName evidence="3">Alpha/beta hydrolase fold</fullName>
    </submittedName>
</protein>
<organism evidence="3 4">
    <name type="scientific">Actinacidiphila rubida</name>
    <dbReference type="NCBI Taxonomy" id="310780"/>
    <lineage>
        <taxon>Bacteria</taxon>
        <taxon>Bacillati</taxon>
        <taxon>Actinomycetota</taxon>
        <taxon>Actinomycetes</taxon>
        <taxon>Kitasatosporales</taxon>
        <taxon>Streptomycetaceae</taxon>
        <taxon>Actinacidiphila</taxon>
    </lineage>
</organism>
<dbReference type="Proteomes" id="UP000181951">
    <property type="component" value="Unassembled WGS sequence"/>
</dbReference>
<feature type="domain" description="AB hydrolase-1" evidence="2">
    <location>
        <begin position="38"/>
        <end position="106"/>
    </location>
</feature>
<evidence type="ECO:0000313" key="3">
    <source>
        <dbReference type="EMBL" id="SEO93951.1"/>
    </source>
</evidence>
<dbReference type="GO" id="GO:0016787">
    <property type="term" value="F:hydrolase activity"/>
    <property type="evidence" value="ECO:0007669"/>
    <property type="project" value="UniProtKB-KW"/>
</dbReference>
<dbReference type="AlphaFoldDB" id="A0A1H8TSV3"/>
<dbReference type="Pfam" id="PF00561">
    <property type="entry name" value="Abhydrolase_1"/>
    <property type="match status" value="1"/>
</dbReference>
<name>A0A1H8TSV3_9ACTN</name>
<dbReference type="Gene3D" id="3.40.50.1820">
    <property type="entry name" value="alpha/beta hydrolase"/>
    <property type="match status" value="1"/>
</dbReference>
<keyword evidence="4" id="KW-1185">Reference proteome</keyword>
<reference evidence="3 4" key="1">
    <citation type="submission" date="2016-10" db="EMBL/GenBank/DDBJ databases">
        <authorList>
            <person name="de Groot N.N."/>
        </authorList>
    </citation>
    <scope>NUCLEOTIDE SEQUENCE [LARGE SCALE GENOMIC DNA]</scope>
    <source>
        <strain evidence="3 4">CGMCC 4.2026</strain>
    </source>
</reference>
<feature type="region of interest" description="Disordered" evidence="1">
    <location>
        <begin position="1"/>
        <end position="35"/>
    </location>
</feature>
<dbReference type="EMBL" id="FODD01000058">
    <property type="protein sequence ID" value="SEO93951.1"/>
    <property type="molecule type" value="Genomic_DNA"/>
</dbReference>
<evidence type="ECO:0000259" key="2">
    <source>
        <dbReference type="Pfam" id="PF00561"/>
    </source>
</evidence>
<evidence type="ECO:0000313" key="4">
    <source>
        <dbReference type="Proteomes" id="UP000181951"/>
    </source>
</evidence>
<proteinExistence type="predicted"/>
<sequence length="107" mass="11577">MGTYADVKTQTAEAANGDHSLEDESDGRPLAPLQHFSDNLDSWNPTLIDALAQGRRIVTFDYRGVNATTSWTPHRVRAMAEDAVEFITALGLARIDLLGFSLGSSVA</sequence>
<dbReference type="InterPro" id="IPR029058">
    <property type="entry name" value="AB_hydrolase_fold"/>
</dbReference>
<dbReference type="InterPro" id="IPR000073">
    <property type="entry name" value="AB_hydrolase_1"/>
</dbReference>
<gene>
    <name evidence="3" type="ORF">SAMN05216267_10582</name>
</gene>